<name>A0AAD8NG73_TARER</name>
<sequence length="187" mass="21726">MKKLCSPECAEQIEHYRSYSFRICEKLSKEGKRYNKLKEDHKISTEKILSIQESWKKSLEGIESLKHQLSEISKNFENEKIGHALTLVELSKAKSCKTMVQQLVSERGNKNKTRLGFTHERTPESITNTLPENFNTNDHSPENEVRLKEFLKKKSDEKHQEEESEVEVYAYEDLLTHGMLIVGVADI</sequence>
<accession>A0AAD8NG73</accession>
<dbReference type="AlphaFoldDB" id="A0AAD8NG73"/>
<reference evidence="1" key="1">
    <citation type="journal article" date="2023" name="bioRxiv">
        <title>Improved chromosome-level genome assembly for marigold (Tagetes erecta).</title>
        <authorList>
            <person name="Jiang F."/>
            <person name="Yuan L."/>
            <person name="Wang S."/>
            <person name="Wang H."/>
            <person name="Xu D."/>
            <person name="Wang A."/>
            <person name="Fan W."/>
        </authorList>
    </citation>
    <scope>NUCLEOTIDE SEQUENCE</scope>
    <source>
        <strain evidence="1">WSJ</strain>
        <tissue evidence="1">Leaf</tissue>
    </source>
</reference>
<dbReference type="Proteomes" id="UP001229421">
    <property type="component" value="Unassembled WGS sequence"/>
</dbReference>
<organism evidence="1 2">
    <name type="scientific">Tagetes erecta</name>
    <name type="common">African marigold</name>
    <dbReference type="NCBI Taxonomy" id="13708"/>
    <lineage>
        <taxon>Eukaryota</taxon>
        <taxon>Viridiplantae</taxon>
        <taxon>Streptophyta</taxon>
        <taxon>Embryophyta</taxon>
        <taxon>Tracheophyta</taxon>
        <taxon>Spermatophyta</taxon>
        <taxon>Magnoliopsida</taxon>
        <taxon>eudicotyledons</taxon>
        <taxon>Gunneridae</taxon>
        <taxon>Pentapetalae</taxon>
        <taxon>asterids</taxon>
        <taxon>campanulids</taxon>
        <taxon>Asterales</taxon>
        <taxon>Asteraceae</taxon>
        <taxon>Asteroideae</taxon>
        <taxon>Heliantheae alliance</taxon>
        <taxon>Tageteae</taxon>
        <taxon>Tagetes</taxon>
    </lineage>
</organism>
<keyword evidence="2" id="KW-1185">Reference proteome</keyword>
<dbReference type="EMBL" id="JAUHHV010000008">
    <property type="protein sequence ID" value="KAK1414930.1"/>
    <property type="molecule type" value="Genomic_DNA"/>
</dbReference>
<comment type="caution">
    <text evidence="1">The sequence shown here is derived from an EMBL/GenBank/DDBJ whole genome shotgun (WGS) entry which is preliminary data.</text>
</comment>
<proteinExistence type="predicted"/>
<evidence type="ECO:0000313" key="2">
    <source>
        <dbReference type="Proteomes" id="UP001229421"/>
    </source>
</evidence>
<protein>
    <submittedName>
        <fullName evidence="1">Uncharacterized protein</fullName>
    </submittedName>
</protein>
<gene>
    <name evidence="1" type="ORF">QVD17_30695</name>
</gene>
<evidence type="ECO:0000313" key="1">
    <source>
        <dbReference type="EMBL" id="KAK1414930.1"/>
    </source>
</evidence>